<feature type="domain" description="BHLH" evidence="3">
    <location>
        <begin position="210"/>
        <end position="273"/>
    </location>
</feature>
<dbReference type="PROSITE" id="PS50888">
    <property type="entry name" value="BHLH"/>
    <property type="match status" value="1"/>
</dbReference>
<proteinExistence type="predicted"/>
<evidence type="ECO:0000259" key="3">
    <source>
        <dbReference type="PROSITE" id="PS50888"/>
    </source>
</evidence>
<dbReference type="Gene3D" id="4.10.280.10">
    <property type="entry name" value="Helix-loop-helix DNA-binding domain"/>
    <property type="match status" value="1"/>
</dbReference>
<dbReference type="PANTHER" id="PTHR47336">
    <property type="entry name" value="TRANSCRIPTION FACTOR HMS1-RELATED"/>
    <property type="match status" value="1"/>
</dbReference>
<dbReference type="InterPro" id="IPR011598">
    <property type="entry name" value="bHLH_dom"/>
</dbReference>
<accession>A0ABR3V4I4</accession>
<organism evidence="4 5">
    <name type="scientific">Phialemonium thermophilum</name>
    <dbReference type="NCBI Taxonomy" id="223376"/>
    <lineage>
        <taxon>Eukaryota</taxon>
        <taxon>Fungi</taxon>
        <taxon>Dikarya</taxon>
        <taxon>Ascomycota</taxon>
        <taxon>Pezizomycotina</taxon>
        <taxon>Sordariomycetes</taxon>
        <taxon>Sordariomycetidae</taxon>
        <taxon>Cephalothecales</taxon>
        <taxon>Cephalothecaceae</taxon>
        <taxon>Phialemonium</taxon>
    </lineage>
</organism>
<sequence>MYPTYQFTAPSSSGGSIASANYDSPLSGLSSGSRDTSTSPPSPDELAQTLGLDDWKDWIDFHDGESDQAAAQPTFFPVLDPQLPVSSPLEFVNLPQAEGLSKAPLLDPLAGVDLSTFPFAATHLPATPTLGGAQAGFLPLQSIPEVAPFTAVPKAPSNFDLAPPLASDAAAFAADDASRLPSKKRKLGSTHEGSASPEEPLDGGDRGSTERNAAHNTVERRYRNRLKDMIATLRDHIPSLQNMDPNEADRGLANQSVTKGLVLTQATQYIVELEARNKKLLDENAMLQRQVMVLGKLNGQLRAQCAALQRPGGGGGGGAMSKVMVGGLAGMLAMQGFSTAETSSDRPTGRGLFAVPVHLLQQGVRYLHGYRLPLIGDAVHLGSAVSLLRGVLLLSAAVYLFLPWVFSAAARPGRPPPRHDGWRHQARPVCRRSANPHSSRRRRG</sequence>
<feature type="region of interest" description="Disordered" evidence="2">
    <location>
        <begin position="413"/>
        <end position="444"/>
    </location>
</feature>
<keyword evidence="1" id="KW-0175">Coiled coil</keyword>
<protein>
    <recommendedName>
        <fullName evidence="3">BHLH domain-containing protein</fullName>
    </recommendedName>
</protein>
<evidence type="ECO:0000256" key="1">
    <source>
        <dbReference type="SAM" id="Coils"/>
    </source>
</evidence>
<feature type="compositionally biased region" description="Low complexity" evidence="2">
    <location>
        <begin position="11"/>
        <end position="39"/>
    </location>
</feature>
<dbReference type="SMART" id="SM00353">
    <property type="entry name" value="HLH"/>
    <property type="match status" value="1"/>
</dbReference>
<gene>
    <name evidence="4" type="ORF">VTK73DRAFT_4958</name>
</gene>
<dbReference type="InterPro" id="IPR036638">
    <property type="entry name" value="HLH_DNA-bd_sf"/>
</dbReference>
<feature type="coiled-coil region" evidence="1">
    <location>
        <begin position="263"/>
        <end position="290"/>
    </location>
</feature>
<evidence type="ECO:0000256" key="2">
    <source>
        <dbReference type="SAM" id="MobiDB-lite"/>
    </source>
</evidence>
<name>A0ABR3V4I4_9PEZI</name>
<feature type="region of interest" description="Disordered" evidence="2">
    <location>
        <begin position="176"/>
        <end position="221"/>
    </location>
</feature>
<dbReference type="SUPFAM" id="SSF47459">
    <property type="entry name" value="HLH, helix-loop-helix DNA-binding domain"/>
    <property type="match status" value="1"/>
</dbReference>
<dbReference type="Proteomes" id="UP001586593">
    <property type="component" value="Unassembled WGS sequence"/>
</dbReference>
<dbReference type="PANTHER" id="PTHR47336:SF2">
    <property type="entry name" value="TRANSCRIPTION FACTOR HMS1-RELATED"/>
    <property type="match status" value="1"/>
</dbReference>
<dbReference type="CDD" id="cd11395">
    <property type="entry name" value="bHLHzip_SREBP_like"/>
    <property type="match status" value="1"/>
</dbReference>
<dbReference type="Pfam" id="PF00010">
    <property type="entry name" value="HLH"/>
    <property type="match status" value="1"/>
</dbReference>
<feature type="region of interest" description="Disordered" evidence="2">
    <location>
        <begin position="1"/>
        <end position="48"/>
    </location>
</feature>
<dbReference type="EMBL" id="JAZHXJ010002791">
    <property type="protein sequence ID" value="KAL1836678.1"/>
    <property type="molecule type" value="Genomic_DNA"/>
</dbReference>
<reference evidence="4 5" key="1">
    <citation type="journal article" date="2024" name="Commun. Biol.">
        <title>Comparative genomic analysis of thermophilic fungi reveals convergent evolutionary adaptations and gene losses.</title>
        <authorList>
            <person name="Steindorff A.S."/>
            <person name="Aguilar-Pontes M.V."/>
            <person name="Robinson A.J."/>
            <person name="Andreopoulos B."/>
            <person name="LaButti K."/>
            <person name="Kuo A."/>
            <person name="Mondo S."/>
            <person name="Riley R."/>
            <person name="Otillar R."/>
            <person name="Haridas S."/>
            <person name="Lipzen A."/>
            <person name="Grimwood J."/>
            <person name="Schmutz J."/>
            <person name="Clum A."/>
            <person name="Reid I.D."/>
            <person name="Moisan M.C."/>
            <person name="Butler G."/>
            <person name="Nguyen T.T.M."/>
            <person name="Dewar K."/>
            <person name="Conant G."/>
            <person name="Drula E."/>
            <person name="Henrissat B."/>
            <person name="Hansel C."/>
            <person name="Singer S."/>
            <person name="Hutchinson M.I."/>
            <person name="de Vries R.P."/>
            <person name="Natvig D.O."/>
            <person name="Powell A.J."/>
            <person name="Tsang A."/>
            <person name="Grigoriev I.V."/>
        </authorList>
    </citation>
    <scope>NUCLEOTIDE SEQUENCE [LARGE SCALE GENOMIC DNA]</scope>
    <source>
        <strain evidence="4 5">ATCC 24622</strain>
    </source>
</reference>
<feature type="compositionally biased region" description="Basic and acidic residues" evidence="2">
    <location>
        <begin position="203"/>
        <end position="221"/>
    </location>
</feature>
<comment type="caution">
    <text evidence="4">The sequence shown here is derived from an EMBL/GenBank/DDBJ whole genome shotgun (WGS) entry which is preliminary data.</text>
</comment>
<feature type="compositionally biased region" description="Polar residues" evidence="2">
    <location>
        <begin position="1"/>
        <end position="10"/>
    </location>
</feature>
<dbReference type="InterPro" id="IPR052099">
    <property type="entry name" value="Regulatory_TF_Diverse"/>
</dbReference>
<evidence type="ECO:0000313" key="4">
    <source>
        <dbReference type="EMBL" id="KAL1836678.1"/>
    </source>
</evidence>
<evidence type="ECO:0000313" key="5">
    <source>
        <dbReference type="Proteomes" id="UP001586593"/>
    </source>
</evidence>
<keyword evidence="5" id="KW-1185">Reference proteome</keyword>